<dbReference type="AlphaFoldDB" id="A0AAV7LB98"/>
<dbReference type="Proteomes" id="UP001066276">
    <property type="component" value="Chromosome 11"/>
</dbReference>
<keyword evidence="2" id="KW-1185">Reference proteome</keyword>
<organism evidence="1 2">
    <name type="scientific">Pleurodeles waltl</name>
    <name type="common">Iberian ribbed newt</name>
    <dbReference type="NCBI Taxonomy" id="8319"/>
    <lineage>
        <taxon>Eukaryota</taxon>
        <taxon>Metazoa</taxon>
        <taxon>Chordata</taxon>
        <taxon>Craniata</taxon>
        <taxon>Vertebrata</taxon>
        <taxon>Euteleostomi</taxon>
        <taxon>Amphibia</taxon>
        <taxon>Batrachia</taxon>
        <taxon>Caudata</taxon>
        <taxon>Salamandroidea</taxon>
        <taxon>Salamandridae</taxon>
        <taxon>Pleurodelinae</taxon>
        <taxon>Pleurodeles</taxon>
    </lineage>
</organism>
<comment type="caution">
    <text evidence="1">The sequence shown here is derived from an EMBL/GenBank/DDBJ whole genome shotgun (WGS) entry which is preliminary data.</text>
</comment>
<evidence type="ECO:0000313" key="2">
    <source>
        <dbReference type="Proteomes" id="UP001066276"/>
    </source>
</evidence>
<proteinExistence type="predicted"/>
<protein>
    <submittedName>
        <fullName evidence="1">Uncharacterized protein</fullName>
    </submittedName>
</protein>
<sequence>MEETEWRDACLAPRELAISAWLHLYQLHYLNQTYMTLHRLGHAGTPFARTPKLALFGILDDFGDEHEDWAFIELATLVAKIDIARSCKWPNQLTLKLCCVSKDWCAKQEEPVHVARERPQKFIKILFIPLQRHSGYSW</sequence>
<evidence type="ECO:0000313" key="1">
    <source>
        <dbReference type="EMBL" id="KAJ1088224.1"/>
    </source>
</evidence>
<dbReference type="EMBL" id="JANPWB010000015">
    <property type="protein sequence ID" value="KAJ1088224.1"/>
    <property type="molecule type" value="Genomic_DNA"/>
</dbReference>
<accession>A0AAV7LB98</accession>
<name>A0AAV7LB98_PLEWA</name>
<gene>
    <name evidence="1" type="ORF">NDU88_001383</name>
</gene>
<reference evidence="1" key="1">
    <citation type="journal article" date="2022" name="bioRxiv">
        <title>Sequencing and chromosome-scale assembly of the giantPleurodeles waltlgenome.</title>
        <authorList>
            <person name="Brown T."/>
            <person name="Elewa A."/>
            <person name="Iarovenko S."/>
            <person name="Subramanian E."/>
            <person name="Araus A.J."/>
            <person name="Petzold A."/>
            <person name="Susuki M."/>
            <person name="Suzuki K.-i.T."/>
            <person name="Hayashi T."/>
            <person name="Toyoda A."/>
            <person name="Oliveira C."/>
            <person name="Osipova E."/>
            <person name="Leigh N.D."/>
            <person name="Simon A."/>
            <person name="Yun M.H."/>
        </authorList>
    </citation>
    <scope>NUCLEOTIDE SEQUENCE</scope>
    <source>
        <strain evidence="1">20211129_DDA</strain>
        <tissue evidence="1">Liver</tissue>
    </source>
</reference>